<dbReference type="PROSITE" id="PS50192">
    <property type="entry name" value="T_SNARE"/>
    <property type="match status" value="1"/>
</dbReference>
<keyword evidence="1" id="KW-0175">Coiled coil</keyword>
<evidence type="ECO:0000256" key="3">
    <source>
        <dbReference type="SAM" id="Phobius"/>
    </source>
</evidence>
<feature type="region of interest" description="Disordered" evidence="2">
    <location>
        <begin position="101"/>
        <end position="184"/>
    </location>
</feature>
<proteinExistence type="predicted"/>
<dbReference type="Proteomes" id="UP000324800">
    <property type="component" value="Unassembled WGS sequence"/>
</dbReference>
<dbReference type="SUPFAM" id="SSF58038">
    <property type="entry name" value="SNARE fusion complex"/>
    <property type="match status" value="1"/>
</dbReference>
<comment type="caution">
    <text evidence="5">The sequence shown here is derived from an EMBL/GenBank/DDBJ whole genome shotgun (WGS) entry which is preliminary data.</text>
</comment>
<feature type="domain" description="T-SNARE coiled-coil homology" evidence="4">
    <location>
        <begin position="286"/>
        <end position="348"/>
    </location>
</feature>
<organism evidence="5 6">
    <name type="scientific">Streblomastix strix</name>
    <dbReference type="NCBI Taxonomy" id="222440"/>
    <lineage>
        <taxon>Eukaryota</taxon>
        <taxon>Metamonada</taxon>
        <taxon>Preaxostyla</taxon>
        <taxon>Oxymonadida</taxon>
        <taxon>Streblomastigidae</taxon>
        <taxon>Streblomastix</taxon>
    </lineage>
</organism>
<evidence type="ECO:0000259" key="4">
    <source>
        <dbReference type="PROSITE" id="PS50192"/>
    </source>
</evidence>
<keyword evidence="3" id="KW-1133">Transmembrane helix</keyword>
<evidence type="ECO:0000256" key="1">
    <source>
        <dbReference type="SAM" id="Coils"/>
    </source>
</evidence>
<reference evidence="5 6" key="1">
    <citation type="submission" date="2019-03" db="EMBL/GenBank/DDBJ databases">
        <title>Single cell metagenomics reveals metabolic interactions within the superorganism composed of flagellate Streblomastix strix and complex community of Bacteroidetes bacteria on its surface.</title>
        <authorList>
            <person name="Treitli S.C."/>
            <person name="Kolisko M."/>
            <person name="Husnik F."/>
            <person name="Keeling P."/>
            <person name="Hampl V."/>
        </authorList>
    </citation>
    <scope>NUCLEOTIDE SEQUENCE [LARGE SCALE GENOMIC DNA]</scope>
    <source>
        <strain evidence="5">ST1C</strain>
    </source>
</reference>
<feature type="transmembrane region" description="Helical" evidence="3">
    <location>
        <begin position="358"/>
        <end position="377"/>
    </location>
</feature>
<evidence type="ECO:0000313" key="5">
    <source>
        <dbReference type="EMBL" id="KAA6378749.1"/>
    </source>
</evidence>
<feature type="coiled-coil region" evidence="1">
    <location>
        <begin position="317"/>
        <end position="351"/>
    </location>
</feature>
<dbReference type="EMBL" id="SNRW01008945">
    <property type="protein sequence ID" value="KAA6378749.1"/>
    <property type="molecule type" value="Genomic_DNA"/>
</dbReference>
<dbReference type="Gene3D" id="1.20.5.110">
    <property type="match status" value="1"/>
</dbReference>
<feature type="compositionally biased region" description="Polar residues" evidence="2">
    <location>
        <begin position="165"/>
        <end position="177"/>
    </location>
</feature>
<keyword evidence="3" id="KW-0812">Transmembrane</keyword>
<name>A0A5J4V8D0_9EUKA</name>
<dbReference type="InterPro" id="IPR000727">
    <property type="entry name" value="T_SNARE_dom"/>
</dbReference>
<gene>
    <name evidence="5" type="ORF">EZS28_025724</name>
</gene>
<protein>
    <recommendedName>
        <fullName evidence="4">t-SNARE coiled-coil homology domain-containing protein</fullName>
    </recommendedName>
</protein>
<feature type="compositionally biased region" description="Basic and acidic residues" evidence="2">
    <location>
        <begin position="150"/>
        <end position="164"/>
    </location>
</feature>
<feature type="compositionally biased region" description="Basic and acidic residues" evidence="2">
    <location>
        <begin position="108"/>
        <end position="131"/>
    </location>
</feature>
<evidence type="ECO:0000256" key="2">
    <source>
        <dbReference type="SAM" id="MobiDB-lite"/>
    </source>
</evidence>
<keyword evidence="3" id="KW-0472">Membrane</keyword>
<sequence length="378" mass="44106">MKSSNGHEEIFKRELTFIFRESAKNYNGPVTSDRKILKDQLCKEIQELNSDSFSILTEIEQSKNKLVELQNLSKLGDFSTAVEKEFDEQSRVSREEMQHIQKRIKSKNRQEKIDKFNRDPKRIKEKNERQRAWTGENENEFRPKKNVKSAFDDIHSKNKDEFQRNTKQNNGQSNSQFDFDDNDKEPLLDEEKRQHNLDDKRNFNTFAPSSSLLHRGGGLISGLNEQGIERGNKDDRMKEWNSGAKKGGRSNINNSRIDDFDFNESWDDGGDILGIREDELTQLSIKNQNTEKTKSLAKLQRGLAEIMQMFRDMSSMLSQQREDLKLADVNLDNALDNMDVSLSQLERARRRFRRHRGLIIKIFAVLALFLIIVGIFVR</sequence>
<accession>A0A5J4V8D0</accession>
<evidence type="ECO:0000313" key="6">
    <source>
        <dbReference type="Proteomes" id="UP000324800"/>
    </source>
</evidence>
<dbReference type="AlphaFoldDB" id="A0A5J4V8D0"/>